<feature type="transmembrane region" description="Helical" evidence="1">
    <location>
        <begin position="176"/>
        <end position="204"/>
    </location>
</feature>
<proteinExistence type="predicted"/>
<evidence type="ECO:0000313" key="4">
    <source>
        <dbReference type="Proteomes" id="UP000027222"/>
    </source>
</evidence>
<organism evidence="3 4">
    <name type="scientific">Galerina marginata (strain CBS 339.88)</name>
    <dbReference type="NCBI Taxonomy" id="685588"/>
    <lineage>
        <taxon>Eukaryota</taxon>
        <taxon>Fungi</taxon>
        <taxon>Dikarya</taxon>
        <taxon>Basidiomycota</taxon>
        <taxon>Agaricomycotina</taxon>
        <taxon>Agaricomycetes</taxon>
        <taxon>Agaricomycetidae</taxon>
        <taxon>Agaricales</taxon>
        <taxon>Agaricineae</taxon>
        <taxon>Strophariaceae</taxon>
        <taxon>Galerina</taxon>
    </lineage>
</organism>
<dbReference type="Proteomes" id="UP000027222">
    <property type="component" value="Unassembled WGS sequence"/>
</dbReference>
<keyword evidence="1" id="KW-0472">Membrane</keyword>
<feature type="transmembrane region" description="Helical" evidence="1">
    <location>
        <begin position="63"/>
        <end position="80"/>
    </location>
</feature>
<feature type="transmembrane region" description="Helical" evidence="1">
    <location>
        <begin position="136"/>
        <end position="156"/>
    </location>
</feature>
<accession>A0A067TWA1</accession>
<evidence type="ECO:0000256" key="1">
    <source>
        <dbReference type="SAM" id="Phobius"/>
    </source>
</evidence>
<name>A0A067TWA1_GALM3</name>
<protein>
    <recommendedName>
        <fullName evidence="2">DUF6533 domain-containing protein</fullName>
    </recommendedName>
</protein>
<dbReference type="OrthoDB" id="2745134at2759"/>
<gene>
    <name evidence="3" type="ORF">GALMADRAFT_134772</name>
</gene>
<dbReference type="InterPro" id="IPR045340">
    <property type="entry name" value="DUF6533"/>
</dbReference>
<dbReference type="Pfam" id="PF20151">
    <property type="entry name" value="DUF6533"/>
    <property type="match status" value="1"/>
</dbReference>
<keyword evidence="4" id="KW-1185">Reference proteome</keyword>
<evidence type="ECO:0000313" key="3">
    <source>
        <dbReference type="EMBL" id="KDR83293.1"/>
    </source>
</evidence>
<feature type="transmembrane region" description="Helical" evidence="1">
    <location>
        <begin position="101"/>
        <end position="124"/>
    </location>
</feature>
<dbReference type="AlphaFoldDB" id="A0A067TWA1"/>
<sequence length="254" mass="28762">MSDSTLAPLLFESVEAVQITRYCQLAAGSLVIFDNLITLDEEVNFIWQRRWSFGKCLFLTNRYFSLAVFVFNIYSAFFTPKLSDSITNSDTVTLNVESSQYVTLWILITRLLLSAGQVLVYPGGNSCVPTNIAPHFYAFWIPVLLFESVLCTLAIASSFQSLKRIPSGLRRGTRGLVYILIRDSIAYFFIIGSAYLTCLLMWILAPTRFVDTPVSLVVGMTCVLGNRVFMNVRRAAHNPSSLMRMPWMEDENQR</sequence>
<evidence type="ECO:0000259" key="2">
    <source>
        <dbReference type="Pfam" id="PF20151"/>
    </source>
</evidence>
<feature type="domain" description="DUF6533" evidence="2">
    <location>
        <begin position="22"/>
        <end position="66"/>
    </location>
</feature>
<dbReference type="HOGENOM" id="CLU_035509_15_0_1"/>
<dbReference type="EMBL" id="KL142369">
    <property type="protein sequence ID" value="KDR83293.1"/>
    <property type="molecule type" value="Genomic_DNA"/>
</dbReference>
<keyword evidence="1" id="KW-1133">Transmembrane helix</keyword>
<reference evidence="4" key="1">
    <citation type="journal article" date="2014" name="Proc. Natl. Acad. Sci. U.S.A.">
        <title>Extensive sampling of basidiomycete genomes demonstrates inadequacy of the white-rot/brown-rot paradigm for wood decay fungi.</title>
        <authorList>
            <person name="Riley R."/>
            <person name="Salamov A.A."/>
            <person name="Brown D.W."/>
            <person name="Nagy L.G."/>
            <person name="Floudas D."/>
            <person name="Held B.W."/>
            <person name="Levasseur A."/>
            <person name="Lombard V."/>
            <person name="Morin E."/>
            <person name="Otillar R."/>
            <person name="Lindquist E.A."/>
            <person name="Sun H."/>
            <person name="LaButti K.M."/>
            <person name="Schmutz J."/>
            <person name="Jabbour D."/>
            <person name="Luo H."/>
            <person name="Baker S.E."/>
            <person name="Pisabarro A.G."/>
            <person name="Walton J.D."/>
            <person name="Blanchette R.A."/>
            <person name="Henrissat B."/>
            <person name="Martin F."/>
            <person name="Cullen D."/>
            <person name="Hibbett D.S."/>
            <person name="Grigoriev I.V."/>
        </authorList>
    </citation>
    <scope>NUCLEOTIDE SEQUENCE [LARGE SCALE GENOMIC DNA]</scope>
    <source>
        <strain evidence="4">CBS 339.88</strain>
    </source>
</reference>
<keyword evidence="1" id="KW-0812">Transmembrane</keyword>